<dbReference type="EMBL" id="JACHFV010000021">
    <property type="protein sequence ID" value="MBB5297309.1"/>
    <property type="molecule type" value="Genomic_DNA"/>
</dbReference>
<name>A0AAJ5F5B6_9DEIO</name>
<dbReference type="RefSeq" id="WP_138223607.1">
    <property type="nucleotide sequence ID" value="NZ_BSUI01000034.1"/>
</dbReference>
<dbReference type="Proteomes" id="UP000308000">
    <property type="component" value="Unassembled WGS sequence"/>
</dbReference>
<comment type="caution">
    <text evidence="2">The sequence shown here is derived from an EMBL/GenBank/DDBJ whole genome shotgun (WGS) entry which is preliminary data.</text>
</comment>
<dbReference type="AlphaFoldDB" id="A0AAJ5F5B6"/>
<evidence type="ECO:0000313" key="4">
    <source>
        <dbReference type="Proteomes" id="UP000536909"/>
    </source>
</evidence>
<reference evidence="2 3" key="1">
    <citation type="submission" date="2019-04" db="EMBL/GenBank/DDBJ databases">
        <title>Deinococcus metalilatus MA1002 mutant No.5.</title>
        <authorList>
            <person name="Park W."/>
            <person name="Park C."/>
        </authorList>
    </citation>
    <scope>NUCLEOTIDE SEQUENCE [LARGE SCALE GENOMIC DNA]</scope>
    <source>
        <strain evidence="2 3">MA1002-m5</strain>
    </source>
</reference>
<dbReference type="Proteomes" id="UP000536909">
    <property type="component" value="Unassembled WGS sequence"/>
</dbReference>
<accession>A0AAJ5F5B6</accession>
<proteinExistence type="predicted"/>
<protein>
    <submittedName>
        <fullName evidence="1">DNA-binding ribbon-helix-helix protein</fullName>
    </submittedName>
</protein>
<evidence type="ECO:0000313" key="1">
    <source>
        <dbReference type="EMBL" id="MBB5297309.1"/>
    </source>
</evidence>
<dbReference type="EMBL" id="VBRC01000001">
    <property type="protein sequence ID" value="TLK31892.1"/>
    <property type="molecule type" value="Genomic_DNA"/>
</dbReference>
<sequence>MDSGEITVQARRLQQALHRENLPWEGTAPLEELVSQWLHPPGPPPPDPLAALDVLLRQYGLVLEAGGLVRVAWAVLGVPAVRSVRLGNAASTRLTHLAELHDLAAPSAVRALAARLAAEVNLAPDLLRARPWLSAAALKTTADVLGAVLESEWTGFLILLGEFGPWAYVPSVAAMQALSRRYAALVQAASVSPDGGVLAAAFHLQPGDPGGSLLARLEVTDYRPQRGAPRSPRANVETVAELVRLERAFWEAAEDQARQRRAEWAGRRPGAGRAP</sequence>
<organism evidence="2 3">
    <name type="scientific">Deinococcus metallilatus</name>
    <dbReference type="NCBI Taxonomy" id="1211322"/>
    <lineage>
        <taxon>Bacteria</taxon>
        <taxon>Thermotogati</taxon>
        <taxon>Deinococcota</taxon>
        <taxon>Deinococci</taxon>
        <taxon>Deinococcales</taxon>
        <taxon>Deinococcaceae</taxon>
        <taxon>Deinococcus</taxon>
    </lineage>
</organism>
<keyword evidence="4" id="KW-1185">Reference proteome</keyword>
<reference evidence="1 4" key="2">
    <citation type="submission" date="2020-08" db="EMBL/GenBank/DDBJ databases">
        <title>Genomic Encyclopedia of Type Strains, Phase IV (KMG-IV): sequencing the most valuable type-strain genomes for metagenomic binning, comparative biology and taxonomic classification.</title>
        <authorList>
            <person name="Goeker M."/>
        </authorList>
    </citation>
    <scope>NUCLEOTIDE SEQUENCE [LARGE SCALE GENOMIC DNA]</scope>
    <source>
        <strain evidence="1 4">DSM 105434</strain>
    </source>
</reference>
<keyword evidence="1" id="KW-0238">DNA-binding</keyword>
<gene>
    <name evidence="2" type="ORF">FCS05_00005</name>
    <name evidence="1" type="ORF">HNQ10_004181</name>
</gene>
<evidence type="ECO:0000313" key="2">
    <source>
        <dbReference type="EMBL" id="TLK31892.1"/>
    </source>
</evidence>
<dbReference type="GO" id="GO:0003677">
    <property type="term" value="F:DNA binding"/>
    <property type="evidence" value="ECO:0007669"/>
    <property type="project" value="UniProtKB-KW"/>
</dbReference>
<evidence type="ECO:0000313" key="3">
    <source>
        <dbReference type="Proteomes" id="UP000308000"/>
    </source>
</evidence>